<dbReference type="InterPro" id="IPR055325">
    <property type="entry name" value="CF161"/>
</dbReference>
<keyword evidence="2" id="KW-1185">Reference proteome</keyword>
<dbReference type="EMBL" id="LUCM01010169">
    <property type="protein sequence ID" value="KAA0185859.1"/>
    <property type="molecule type" value="Genomic_DNA"/>
</dbReference>
<dbReference type="GO" id="GO:0031514">
    <property type="term" value="C:motile cilium"/>
    <property type="evidence" value="ECO:0007669"/>
    <property type="project" value="TreeGrafter"/>
</dbReference>
<dbReference type="Proteomes" id="UP000728185">
    <property type="component" value="Unassembled WGS sequence"/>
</dbReference>
<reference evidence="1" key="1">
    <citation type="submission" date="2019-05" db="EMBL/GenBank/DDBJ databases">
        <title>Annotation for the trematode Fasciolopsis buski.</title>
        <authorList>
            <person name="Choi Y.-J."/>
        </authorList>
    </citation>
    <scope>NUCLEOTIDE SEQUENCE</scope>
    <source>
        <strain evidence="1">HT</strain>
        <tissue evidence="1">Whole worm</tissue>
    </source>
</reference>
<dbReference type="PANTHER" id="PTHR24274">
    <property type="entry name" value="CILIA- AND FLAGELLA-ASSOCIATED PROTEIN 161"/>
    <property type="match status" value="1"/>
</dbReference>
<dbReference type="OrthoDB" id="2126411at2759"/>
<dbReference type="Pfam" id="PF24569">
    <property type="entry name" value="CFAP161"/>
    <property type="match status" value="1"/>
</dbReference>
<dbReference type="PANTHER" id="PTHR24274:SF1">
    <property type="entry name" value="CILIA- AND FLAGELLA-ASSOCIATED PROTEIN 161"/>
    <property type="match status" value="1"/>
</dbReference>
<sequence length="200" mass="22643">HIFKPFTKCCPLISCTRFPSSHPIRYGQPVQFVLEPAIQSNEKEDSQRTQLFLASDLKRLGDVSSADGEQDIYFELNQPTFSSVWCLEVADPALRHEMEGTPVKLDEKLLIRHVRTNQVLALKPRTIIRNAFGPELGISVKTLLDPHKVERDVNVWLLTSINQPLIPSRLEMTTAPKSDAQSTTPNEKSNVEMMIKTADY</sequence>
<name>A0A8E0VF00_9TREM</name>
<evidence type="ECO:0000313" key="2">
    <source>
        <dbReference type="Proteomes" id="UP000728185"/>
    </source>
</evidence>
<protein>
    <submittedName>
        <fullName evidence="1">Uncharacterized protein</fullName>
    </submittedName>
</protein>
<gene>
    <name evidence="1" type="ORF">FBUS_00451</name>
</gene>
<feature type="non-terminal residue" evidence="1">
    <location>
        <position position="1"/>
    </location>
</feature>
<accession>A0A8E0VF00</accession>
<dbReference type="GO" id="GO:0060271">
    <property type="term" value="P:cilium assembly"/>
    <property type="evidence" value="ECO:0007669"/>
    <property type="project" value="TreeGrafter"/>
</dbReference>
<organism evidence="1 2">
    <name type="scientific">Fasciolopsis buskii</name>
    <dbReference type="NCBI Taxonomy" id="27845"/>
    <lineage>
        <taxon>Eukaryota</taxon>
        <taxon>Metazoa</taxon>
        <taxon>Spiralia</taxon>
        <taxon>Lophotrochozoa</taxon>
        <taxon>Platyhelminthes</taxon>
        <taxon>Trematoda</taxon>
        <taxon>Digenea</taxon>
        <taxon>Plagiorchiida</taxon>
        <taxon>Echinostomata</taxon>
        <taxon>Echinostomatoidea</taxon>
        <taxon>Fasciolidae</taxon>
        <taxon>Fasciolopsis</taxon>
    </lineage>
</organism>
<comment type="caution">
    <text evidence="1">The sequence shown here is derived from an EMBL/GenBank/DDBJ whole genome shotgun (WGS) entry which is preliminary data.</text>
</comment>
<dbReference type="AlphaFoldDB" id="A0A8E0VF00"/>
<evidence type="ECO:0000313" key="1">
    <source>
        <dbReference type="EMBL" id="KAA0185859.1"/>
    </source>
</evidence>
<proteinExistence type="predicted"/>